<proteinExistence type="predicted"/>
<feature type="region of interest" description="Disordered" evidence="1">
    <location>
        <begin position="219"/>
        <end position="263"/>
    </location>
</feature>
<keyword evidence="2" id="KW-0472">Membrane</keyword>
<evidence type="ECO:0000256" key="2">
    <source>
        <dbReference type="SAM" id="Phobius"/>
    </source>
</evidence>
<comment type="caution">
    <text evidence="3">The sequence shown here is derived from an EMBL/GenBank/DDBJ whole genome shotgun (WGS) entry which is preliminary data.</text>
</comment>
<keyword evidence="2" id="KW-1133">Transmembrane helix</keyword>
<keyword evidence="2" id="KW-0812">Transmembrane</keyword>
<feature type="compositionally biased region" description="Polar residues" evidence="1">
    <location>
        <begin position="249"/>
        <end position="263"/>
    </location>
</feature>
<dbReference type="AlphaFoldDB" id="A0A8H3YR27"/>
<accession>A0A8H3YR27</accession>
<protein>
    <submittedName>
        <fullName evidence="3">Uncharacterized protein</fullName>
    </submittedName>
</protein>
<evidence type="ECO:0000313" key="3">
    <source>
        <dbReference type="EMBL" id="KAE9970360.1"/>
    </source>
</evidence>
<keyword evidence="4" id="KW-1185">Reference proteome</keyword>
<evidence type="ECO:0000313" key="4">
    <source>
        <dbReference type="Proteomes" id="UP000490939"/>
    </source>
</evidence>
<organism evidence="3 4">
    <name type="scientific">Venturia inaequalis</name>
    <name type="common">Apple scab fungus</name>
    <dbReference type="NCBI Taxonomy" id="5025"/>
    <lineage>
        <taxon>Eukaryota</taxon>
        <taxon>Fungi</taxon>
        <taxon>Dikarya</taxon>
        <taxon>Ascomycota</taxon>
        <taxon>Pezizomycotina</taxon>
        <taxon>Dothideomycetes</taxon>
        <taxon>Pleosporomycetidae</taxon>
        <taxon>Venturiales</taxon>
        <taxon>Venturiaceae</taxon>
        <taxon>Venturia</taxon>
    </lineage>
</organism>
<feature type="transmembrane region" description="Helical" evidence="2">
    <location>
        <begin position="76"/>
        <end position="97"/>
    </location>
</feature>
<dbReference type="Proteomes" id="UP000490939">
    <property type="component" value="Unassembled WGS sequence"/>
</dbReference>
<dbReference type="EMBL" id="WNWR01000723">
    <property type="protein sequence ID" value="KAE9970360.1"/>
    <property type="molecule type" value="Genomic_DNA"/>
</dbReference>
<gene>
    <name evidence="3" type="ORF">EG327_010297</name>
</gene>
<feature type="compositionally biased region" description="Low complexity" evidence="1">
    <location>
        <begin position="226"/>
        <end position="248"/>
    </location>
</feature>
<name>A0A8H3YR27_VENIN</name>
<evidence type="ECO:0000256" key="1">
    <source>
        <dbReference type="SAM" id="MobiDB-lite"/>
    </source>
</evidence>
<sequence>MSFERPPIISAESTSQWVANNSMASALIGQPPNTQRDWYIARGLLRAVGMDETNPALGYVLAAQTTGNTESKRPSVIAGVVISLIIISSVTLTRLALRLSVSTMRFGPDDWATIAAAGMGLTSEDGTEAILDAMIAANLRKVMAKTRKTNTGGRSGDFMLSVTSLALVKLWRIQDDADEYIYCSTAIELTANTQVALTTVSPTTSTATTATTSDEHTANTIVSGPTTLSPTTTTATTATSSDSHTANTIVSGPTTVTGSQTGASQGKTAGIAAIATPNAVGVAGLGLFAVGMGFGIA</sequence>
<reference evidence="3 4" key="1">
    <citation type="submission" date="2019-07" db="EMBL/GenBank/DDBJ databases">
        <title>Venturia inaequalis Genome Resource.</title>
        <authorList>
            <person name="Lichtner F.J."/>
        </authorList>
    </citation>
    <scope>NUCLEOTIDE SEQUENCE [LARGE SCALE GENOMIC DNA]</scope>
    <source>
        <strain evidence="3 4">DMI_063113</strain>
    </source>
</reference>